<gene>
    <name evidence="1" type="ORF">SCUD_LOCUS3601</name>
</gene>
<organism evidence="3">
    <name type="scientific">Schistosoma curassoni</name>
    <dbReference type="NCBI Taxonomy" id="6186"/>
    <lineage>
        <taxon>Eukaryota</taxon>
        <taxon>Metazoa</taxon>
        <taxon>Spiralia</taxon>
        <taxon>Lophotrochozoa</taxon>
        <taxon>Platyhelminthes</taxon>
        <taxon>Trematoda</taxon>
        <taxon>Digenea</taxon>
        <taxon>Strigeidida</taxon>
        <taxon>Schistosomatoidea</taxon>
        <taxon>Schistosomatidae</taxon>
        <taxon>Schistosoma</taxon>
    </lineage>
</organism>
<reference evidence="3" key="1">
    <citation type="submission" date="2016-06" db="UniProtKB">
        <authorList>
            <consortium name="WormBaseParasite"/>
        </authorList>
    </citation>
    <scope>IDENTIFICATION</scope>
</reference>
<evidence type="ECO:0000313" key="2">
    <source>
        <dbReference type="Proteomes" id="UP000279833"/>
    </source>
</evidence>
<proteinExistence type="predicted"/>
<dbReference type="AlphaFoldDB" id="A0A183JLM0"/>
<dbReference type="WBParaSite" id="SCUD_0000360101-mRNA-1">
    <property type="protein sequence ID" value="SCUD_0000360101-mRNA-1"/>
    <property type="gene ID" value="SCUD_0000360101"/>
</dbReference>
<protein>
    <submittedName>
        <fullName evidence="3">Ovule protein</fullName>
    </submittedName>
</protein>
<accession>A0A183JLM0</accession>
<evidence type="ECO:0000313" key="1">
    <source>
        <dbReference type="EMBL" id="VDO83107.1"/>
    </source>
</evidence>
<keyword evidence="2" id="KW-1185">Reference proteome</keyword>
<dbReference type="EMBL" id="UZAK01004161">
    <property type="protein sequence ID" value="VDO83107.1"/>
    <property type="molecule type" value="Genomic_DNA"/>
</dbReference>
<name>A0A183JLM0_9TREM</name>
<evidence type="ECO:0000313" key="3">
    <source>
        <dbReference type="WBParaSite" id="SCUD_0000360101-mRNA-1"/>
    </source>
</evidence>
<sequence>MYHHHSLSTFDIFFSQTVIKTSILHVLRLTVFKPAIQPANCQLIKLCSCFPFQLGIFLQDATTICYVFLDSRVPVSSTTLLQHSHTEVWYNGVFQICKISK</sequence>
<reference evidence="1 2" key="2">
    <citation type="submission" date="2018-11" db="EMBL/GenBank/DDBJ databases">
        <authorList>
            <consortium name="Pathogen Informatics"/>
        </authorList>
    </citation>
    <scope>NUCLEOTIDE SEQUENCE [LARGE SCALE GENOMIC DNA]</scope>
    <source>
        <strain evidence="1">Dakar</strain>
        <strain evidence="2">Dakar, Senegal</strain>
    </source>
</reference>
<dbReference type="Proteomes" id="UP000279833">
    <property type="component" value="Unassembled WGS sequence"/>
</dbReference>